<evidence type="ECO:0000313" key="4">
    <source>
        <dbReference type="Proteomes" id="UP000606974"/>
    </source>
</evidence>
<dbReference type="Pfam" id="PF05199">
    <property type="entry name" value="GMC_oxred_C"/>
    <property type="match status" value="1"/>
</dbReference>
<evidence type="ECO:0000256" key="1">
    <source>
        <dbReference type="ARBA" id="ARBA00010790"/>
    </source>
</evidence>
<protein>
    <recommendedName>
        <fullName evidence="2">Glucose-methanol-choline oxidoreductase C-terminal domain-containing protein</fullName>
    </recommendedName>
</protein>
<organism evidence="3 4">
    <name type="scientific">Endocarpon pusillum</name>
    <dbReference type="NCBI Taxonomy" id="364733"/>
    <lineage>
        <taxon>Eukaryota</taxon>
        <taxon>Fungi</taxon>
        <taxon>Dikarya</taxon>
        <taxon>Ascomycota</taxon>
        <taxon>Pezizomycotina</taxon>
        <taxon>Eurotiomycetes</taxon>
        <taxon>Chaetothyriomycetidae</taxon>
        <taxon>Verrucariales</taxon>
        <taxon>Verrucariaceae</taxon>
        <taxon>Endocarpon</taxon>
    </lineage>
</organism>
<dbReference type="PANTHER" id="PTHR11552:SF210">
    <property type="entry name" value="GLUCOSE-METHANOL-CHOLINE OXIDOREDUCTASE N-TERMINAL DOMAIN-CONTAINING PROTEIN-RELATED"/>
    <property type="match status" value="1"/>
</dbReference>
<dbReference type="EMBL" id="JAACFV010000167">
    <property type="protein sequence ID" value="KAF7503663.1"/>
    <property type="molecule type" value="Genomic_DNA"/>
</dbReference>
<proteinExistence type="inferred from homology"/>
<dbReference type="AlphaFoldDB" id="A0A8H7A7S6"/>
<accession>A0A8H7A7S6</accession>
<name>A0A8H7A7S6_9EURO</name>
<gene>
    <name evidence="3" type="ORF">GJ744_003392</name>
</gene>
<evidence type="ECO:0000313" key="3">
    <source>
        <dbReference type="EMBL" id="KAF7503663.1"/>
    </source>
</evidence>
<evidence type="ECO:0000259" key="2">
    <source>
        <dbReference type="Pfam" id="PF05199"/>
    </source>
</evidence>
<sequence length="60" mass="6684">MLPKDKGGVVDDRIWVYGTRGLRVVDASVMPTIPRANTQPAVYAVAEWAADLIKEDHRHP</sequence>
<dbReference type="InterPro" id="IPR007867">
    <property type="entry name" value="GMC_OxRtase_C"/>
</dbReference>
<comment type="caution">
    <text evidence="3">The sequence shown here is derived from an EMBL/GenBank/DDBJ whole genome shotgun (WGS) entry which is preliminary data.</text>
</comment>
<dbReference type="GO" id="GO:0016614">
    <property type="term" value="F:oxidoreductase activity, acting on CH-OH group of donors"/>
    <property type="evidence" value="ECO:0007669"/>
    <property type="project" value="InterPro"/>
</dbReference>
<comment type="similarity">
    <text evidence="1">Belongs to the GMC oxidoreductase family.</text>
</comment>
<dbReference type="SUPFAM" id="SSF51905">
    <property type="entry name" value="FAD/NAD(P)-binding domain"/>
    <property type="match status" value="1"/>
</dbReference>
<dbReference type="InterPro" id="IPR036188">
    <property type="entry name" value="FAD/NAD-bd_sf"/>
</dbReference>
<reference evidence="3" key="1">
    <citation type="submission" date="2020-02" db="EMBL/GenBank/DDBJ databases">
        <authorList>
            <person name="Palmer J.M."/>
        </authorList>
    </citation>
    <scope>NUCLEOTIDE SEQUENCE</scope>
    <source>
        <strain evidence="3">EPUS1.4</strain>
        <tissue evidence="3">Thallus</tissue>
    </source>
</reference>
<dbReference type="OrthoDB" id="4367421at2759"/>
<keyword evidence="4" id="KW-1185">Reference proteome</keyword>
<dbReference type="Gene3D" id="3.50.50.60">
    <property type="entry name" value="FAD/NAD(P)-binding domain"/>
    <property type="match status" value="1"/>
</dbReference>
<feature type="domain" description="Glucose-methanol-choline oxidoreductase C-terminal" evidence="2">
    <location>
        <begin position="3"/>
        <end position="46"/>
    </location>
</feature>
<dbReference type="Proteomes" id="UP000606974">
    <property type="component" value="Unassembled WGS sequence"/>
</dbReference>
<dbReference type="InterPro" id="IPR012132">
    <property type="entry name" value="GMC_OxRdtase"/>
</dbReference>
<dbReference type="PANTHER" id="PTHR11552">
    <property type="entry name" value="GLUCOSE-METHANOL-CHOLINE GMC OXIDOREDUCTASE"/>
    <property type="match status" value="1"/>
</dbReference>
<dbReference type="GO" id="GO:0050660">
    <property type="term" value="F:flavin adenine dinucleotide binding"/>
    <property type="evidence" value="ECO:0007669"/>
    <property type="project" value="InterPro"/>
</dbReference>